<gene>
    <name evidence="3" type="ORF">ACRB68_29470</name>
</gene>
<evidence type="ECO:0000256" key="2">
    <source>
        <dbReference type="SAM" id="Phobius"/>
    </source>
</evidence>
<proteinExistence type="predicted"/>
<evidence type="ECO:0008006" key="5">
    <source>
        <dbReference type="Google" id="ProtNLM"/>
    </source>
</evidence>
<dbReference type="OrthoDB" id="3467914at2"/>
<protein>
    <recommendedName>
        <fullName evidence="5">CU044_5270 family protein</fullName>
    </recommendedName>
</protein>
<keyword evidence="4" id="KW-1185">Reference proteome</keyword>
<reference evidence="3 4" key="1">
    <citation type="submission" date="2019-10" db="EMBL/GenBank/DDBJ databases">
        <title>Actinomadura rubteroloni sp. nov. and Actinomadura macrotermitis sp. nov., isolated from the gut of fungus growing-termite Macrotermes natalensis.</title>
        <authorList>
            <person name="Benndorf R."/>
            <person name="Martin K."/>
            <person name="Kuefner M."/>
            <person name="De Beer W."/>
            <person name="Kaster A.-K."/>
            <person name="Vollmers J."/>
            <person name="Poulsen M."/>
            <person name="Beemelmanns C."/>
        </authorList>
    </citation>
    <scope>NUCLEOTIDE SEQUENCE [LARGE SCALE GENOMIC DNA]</scope>
    <source>
        <strain evidence="3 4">RB68</strain>
    </source>
</reference>
<feature type="region of interest" description="Disordered" evidence="1">
    <location>
        <begin position="185"/>
        <end position="212"/>
    </location>
</feature>
<keyword evidence="2" id="KW-0812">Transmembrane</keyword>
<dbReference type="InterPro" id="IPR047789">
    <property type="entry name" value="CU044_5270-like"/>
</dbReference>
<evidence type="ECO:0000256" key="1">
    <source>
        <dbReference type="SAM" id="MobiDB-lite"/>
    </source>
</evidence>
<comment type="caution">
    <text evidence="3">The sequence shown here is derived from an EMBL/GenBank/DDBJ whole genome shotgun (WGS) entry which is preliminary data.</text>
</comment>
<keyword evidence="2" id="KW-0472">Membrane</keyword>
<organism evidence="3 4">
    <name type="scientific">Actinomadura macrotermitis</name>
    <dbReference type="NCBI Taxonomy" id="2585200"/>
    <lineage>
        <taxon>Bacteria</taxon>
        <taxon>Bacillati</taxon>
        <taxon>Actinomycetota</taxon>
        <taxon>Actinomycetes</taxon>
        <taxon>Streptosporangiales</taxon>
        <taxon>Thermomonosporaceae</taxon>
        <taxon>Actinomadura</taxon>
    </lineage>
</organism>
<dbReference type="NCBIfam" id="NF038083">
    <property type="entry name" value="CU044_5270_fam"/>
    <property type="match status" value="1"/>
</dbReference>
<dbReference type="Proteomes" id="UP000487268">
    <property type="component" value="Unassembled WGS sequence"/>
</dbReference>
<dbReference type="AlphaFoldDB" id="A0A7K0BUK6"/>
<keyword evidence="2" id="KW-1133">Transmembrane helix</keyword>
<sequence>MKDVLRTLAEARPAGLDPAAPVDAGTRQAELARAMLATHEPAKAERRRIRPAWGLGAVAAAAAVAVGAATLAGGGDGPQRTPEPGGPALNAPSLLLAAAHKLETRPDERGAYWHTKTVSAGRVQASTNGQDFVVVVRDTDEGWVPVSPTEPGWSRSQDLGVQPATPAAADAWKQAGAPRKVEVRFPVAPGNPNVKKAELPTGPSPAESQRVPPAKGGKLFWIGRNVTVKELLALPADAGRLKAVLLRDYKGHDTEAAGVPMSAERWLFTVAGSLVTDLPVRAKTRGAAFRLLAGLPGVRAIPQVTDAQGRRGTAVAMADENGGATQRRLILDPASGNALGSQTVLVRASKAYPGLAPGTVLSSVALVTTEWTNSVPRG</sequence>
<dbReference type="EMBL" id="WEGH01000002">
    <property type="protein sequence ID" value="MQY04885.1"/>
    <property type="molecule type" value="Genomic_DNA"/>
</dbReference>
<feature type="transmembrane region" description="Helical" evidence="2">
    <location>
        <begin position="52"/>
        <end position="72"/>
    </location>
</feature>
<dbReference type="RefSeq" id="WP_153533033.1">
    <property type="nucleotide sequence ID" value="NZ_WEGH01000002.1"/>
</dbReference>
<accession>A0A7K0BUK6</accession>
<evidence type="ECO:0000313" key="4">
    <source>
        <dbReference type="Proteomes" id="UP000487268"/>
    </source>
</evidence>
<evidence type="ECO:0000313" key="3">
    <source>
        <dbReference type="EMBL" id="MQY04885.1"/>
    </source>
</evidence>
<name>A0A7K0BUK6_9ACTN</name>